<reference evidence="5" key="1">
    <citation type="submission" date="2019-05" db="EMBL/GenBank/DDBJ databases">
        <title>Genome sequence and methylation pattern of the halophilic Archaeon Natrinema versiforme BOL5-4.</title>
        <authorList>
            <person name="DasSarma P."/>
            <person name="Anton B.P."/>
            <person name="DasSarma S.L."/>
            <person name="Martinez F.L."/>
            <person name="Guzman D."/>
            <person name="Roberts R.J."/>
            <person name="DasSarma S."/>
        </authorList>
    </citation>
    <scope>NUCLEOTIDE SEQUENCE [LARGE SCALE GENOMIC DNA]</scope>
    <source>
        <strain evidence="5">BOL5-4</strain>
    </source>
</reference>
<dbReference type="SUPFAM" id="SSF50156">
    <property type="entry name" value="PDZ domain-like"/>
    <property type="match status" value="1"/>
</dbReference>
<sequence length="369" mass="38464">MNDSRLGRRSFLAAASAGLAGAVAGCAEPQADNSIEGDSASTIDKENLATGSAFTDLYDSVIESVTQVRVFGITNPDSGAKGRGQGSGFVYDDRHVVTNDHVISNGEAADLQYITGDWTDTRLVGRDYYSDLAVLEVNHVPESATPLSLTEQRPVVGQQVAAMGNPFGFEGSMTTGIVSGVDRTLSVDDRPFPFPNVVQTDAAVNPGNSGGPLVDLDGNVVGVVNTGGGDNVAFAISAAVAERVIPSLIETGSYEHSYVGIGPRTVDRLVADANDLETATGVLVVSVADGSAADGVLRPSTRTVQRRGERIPVGGDVILELNGEPIPDRHALSTYLALETSPGETLSVGLRRDGREITRTLTLGTRPSI</sequence>
<dbReference type="GO" id="GO:0004252">
    <property type="term" value="F:serine-type endopeptidase activity"/>
    <property type="evidence" value="ECO:0007669"/>
    <property type="project" value="InterPro"/>
</dbReference>
<dbReference type="KEGG" id="nvr:FEJ81_15335"/>
<dbReference type="OrthoDB" id="350578at2157"/>
<accession>A0A4P8WK66</accession>
<evidence type="ECO:0000259" key="3">
    <source>
        <dbReference type="Pfam" id="PF13180"/>
    </source>
</evidence>
<dbReference type="Proteomes" id="UP000302218">
    <property type="component" value="Chromosome"/>
</dbReference>
<proteinExistence type="predicted"/>
<dbReference type="InterPro" id="IPR001478">
    <property type="entry name" value="PDZ"/>
</dbReference>
<dbReference type="EMBL" id="CP040330">
    <property type="protein sequence ID" value="QCS43655.1"/>
    <property type="molecule type" value="Genomic_DNA"/>
</dbReference>
<name>A0A4P8WK66_9EURY</name>
<dbReference type="GeneID" id="40266674"/>
<dbReference type="Gene3D" id="2.30.42.10">
    <property type="match status" value="1"/>
</dbReference>
<dbReference type="PANTHER" id="PTHR43343">
    <property type="entry name" value="PEPTIDASE S12"/>
    <property type="match status" value="1"/>
</dbReference>
<dbReference type="InterPro" id="IPR036034">
    <property type="entry name" value="PDZ_sf"/>
</dbReference>
<dbReference type="AlphaFoldDB" id="A0A4P8WK66"/>
<dbReference type="SUPFAM" id="SSF50494">
    <property type="entry name" value="Trypsin-like serine proteases"/>
    <property type="match status" value="1"/>
</dbReference>
<feature type="domain" description="PDZ" evidence="3">
    <location>
        <begin position="260"/>
        <end position="361"/>
    </location>
</feature>
<evidence type="ECO:0000256" key="1">
    <source>
        <dbReference type="ARBA" id="ARBA00022670"/>
    </source>
</evidence>
<organism evidence="4 5">
    <name type="scientific">Natrinema versiforme</name>
    <dbReference type="NCBI Taxonomy" id="88724"/>
    <lineage>
        <taxon>Archaea</taxon>
        <taxon>Methanobacteriati</taxon>
        <taxon>Methanobacteriota</taxon>
        <taxon>Stenosarchaea group</taxon>
        <taxon>Halobacteria</taxon>
        <taxon>Halobacteriales</taxon>
        <taxon>Natrialbaceae</taxon>
        <taxon>Natrinema</taxon>
    </lineage>
</organism>
<evidence type="ECO:0000313" key="5">
    <source>
        <dbReference type="Proteomes" id="UP000302218"/>
    </source>
</evidence>
<dbReference type="InterPro" id="IPR051201">
    <property type="entry name" value="Chloro_Bact_Ser_Proteases"/>
</dbReference>
<keyword evidence="2" id="KW-0378">Hydrolase</keyword>
<dbReference type="PANTHER" id="PTHR43343:SF3">
    <property type="entry name" value="PROTEASE DO-LIKE 8, CHLOROPLASTIC"/>
    <property type="match status" value="1"/>
</dbReference>
<dbReference type="RefSeq" id="WP_138246108.1">
    <property type="nucleotide sequence ID" value="NZ_CP040330.1"/>
</dbReference>
<keyword evidence="1 4" id="KW-0645">Protease</keyword>
<dbReference type="Gene3D" id="2.40.10.120">
    <property type="match status" value="1"/>
</dbReference>
<dbReference type="InterPro" id="IPR006311">
    <property type="entry name" value="TAT_signal"/>
</dbReference>
<protein>
    <submittedName>
        <fullName evidence="4">Trypsin-like serine protease</fullName>
    </submittedName>
</protein>
<dbReference type="PROSITE" id="PS51257">
    <property type="entry name" value="PROKAR_LIPOPROTEIN"/>
    <property type="match status" value="1"/>
</dbReference>
<gene>
    <name evidence="4" type="ORF">FEJ81_15335</name>
</gene>
<dbReference type="Pfam" id="PF13365">
    <property type="entry name" value="Trypsin_2"/>
    <property type="match status" value="1"/>
</dbReference>
<dbReference type="Pfam" id="PF13180">
    <property type="entry name" value="PDZ_2"/>
    <property type="match status" value="1"/>
</dbReference>
<evidence type="ECO:0000256" key="2">
    <source>
        <dbReference type="ARBA" id="ARBA00022801"/>
    </source>
</evidence>
<dbReference type="PRINTS" id="PR00834">
    <property type="entry name" value="PROTEASES2C"/>
</dbReference>
<evidence type="ECO:0000313" key="4">
    <source>
        <dbReference type="EMBL" id="QCS43655.1"/>
    </source>
</evidence>
<dbReference type="GO" id="GO:0006508">
    <property type="term" value="P:proteolysis"/>
    <property type="evidence" value="ECO:0007669"/>
    <property type="project" value="UniProtKB-KW"/>
</dbReference>
<dbReference type="PROSITE" id="PS51318">
    <property type="entry name" value="TAT"/>
    <property type="match status" value="1"/>
</dbReference>
<dbReference type="InterPro" id="IPR009003">
    <property type="entry name" value="Peptidase_S1_PA"/>
</dbReference>
<dbReference type="InterPro" id="IPR001940">
    <property type="entry name" value="Peptidase_S1C"/>
</dbReference>